<evidence type="ECO:0000259" key="3">
    <source>
        <dbReference type="SMART" id="SM00822"/>
    </source>
</evidence>
<sequence length="279" mass="29228">MSPVPVMYCFRSRVHLTEGRALMTVAGEGLDGLRVLVTGGSRGLGEATARRFAAAGATVLTASRSEPRKDLPATFIPADLSTEQGVAELGRQVIDLVGGVDVLVNNAGAASAPAPTLSRSDASWRADLEMNLLSAVRLDRALVPGMTERGSGVVVHVSSIASRLPQRTEASYAAAKAALNAYSRELATEVGEYGVRVVCVLPGFVVTEGATAHLQHIADQRGVGTDEVTRQIVDHLKVPMGHPGDPEDVAEMIAFLASGRAKWLTGAQFRVDGGIIPVV</sequence>
<gene>
    <name evidence="4" type="ORF">SSOG_04217</name>
</gene>
<dbReference type="NCBIfam" id="NF005095">
    <property type="entry name" value="PRK06523.1"/>
    <property type="match status" value="1"/>
</dbReference>
<dbReference type="FunFam" id="3.40.50.720:FF:000084">
    <property type="entry name" value="Short-chain dehydrogenase reductase"/>
    <property type="match status" value="1"/>
</dbReference>
<evidence type="ECO:0000256" key="2">
    <source>
        <dbReference type="ARBA" id="ARBA00023002"/>
    </source>
</evidence>
<evidence type="ECO:0000256" key="1">
    <source>
        <dbReference type="ARBA" id="ARBA00006484"/>
    </source>
</evidence>
<dbReference type="PROSITE" id="PS00061">
    <property type="entry name" value="ADH_SHORT"/>
    <property type="match status" value="1"/>
</dbReference>
<dbReference type="Pfam" id="PF13561">
    <property type="entry name" value="adh_short_C2"/>
    <property type="match status" value="1"/>
</dbReference>
<dbReference type="InterPro" id="IPR036291">
    <property type="entry name" value="NAD(P)-bd_dom_sf"/>
</dbReference>
<dbReference type="GO" id="GO:0016616">
    <property type="term" value="F:oxidoreductase activity, acting on the CH-OH group of donors, NAD or NADP as acceptor"/>
    <property type="evidence" value="ECO:0007669"/>
    <property type="project" value="UniProtKB-ARBA"/>
</dbReference>
<dbReference type="PANTHER" id="PTHR42760">
    <property type="entry name" value="SHORT-CHAIN DEHYDROGENASES/REDUCTASES FAMILY MEMBER"/>
    <property type="match status" value="1"/>
</dbReference>
<reference evidence="4 5" key="1">
    <citation type="submission" date="2009-02" db="EMBL/GenBank/DDBJ databases">
        <title>Annotation of Streptomyces hygroscopicus strain ATCC 53653.</title>
        <authorList>
            <consortium name="The Broad Institute Genome Sequencing Platform"/>
            <consortium name="Broad Institute Microbial Sequencing Center"/>
            <person name="Fischbach M."/>
            <person name="Godfrey P."/>
            <person name="Ward D."/>
            <person name="Young S."/>
            <person name="Zeng Q."/>
            <person name="Koehrsen M."/>
            <person name="Alvarado L."/>
            <person name="Berlin A.M."/>
            <person name="Bochicchio J."/>
            <person name="Borenstein D."/>
            <person name="Chapman S.B."/>
            <person name="Chen Z."/>
            <person name="Engels R."/>
            <person name="Freedman E."/>
            <person name="Gellesch M."/>
            <person name="Goldberg J."/>
            <person name="Griggs A."/>
            <person name="Gujja S."/>
            <person name="Heilman E.R."/>
            <person name="Heiman D.I."/>
            <person name="Hepburn T.A."/>
            <person name="Howarth C."/>
            <person name="Jen D."/>
            <person name="Larson L."/>
            <person name="Lewis B."/>
            <person name="Mehta T."/>
            <person name="Park D."/>
            <person name="Pearson M."/>
            <person name="Richards J."/>
            <person name="Roberts A."/>
            <person name="Saif S."/>
            <person name="Shea T.D."/>
            <person name="Shenoy N."/>
            <person name="Sisk P."/>
            <person name="Stolte C."/>
            <person name="Sykes S.N."/>
            <person name="Thomson T."/>
            <person name="Walk T."/>
            <person name="White J."/>
            <person name="Yandava C."/>
            <person name="Straight P."/>
            <person name="Clardy J."/>
            <person name="Hung D."/>
            <person name="Kolter R."/>
            <person name="Mekalanos J."/>
            <person name="Walker S."/>
            <person name="Walsh C.T."/>
            <person name="Wieland-Brown L.C."/>
            <person name="Haas B."/>
            <person name="Nusbaum C."/>
            <person name="Birren B."/>
        </authorList>
    </citation>
    <scope>NUCLEOTIDE SEQUENCE [LARGE SCALE GENOMIC DNA]</scope>
    <source>
        <strain evidence="4 5">ATCC 53653</strain>
    </source>
</reference>
<evidence type="ECO:0000313" key="4">
    <source>
        <dbReference type="EMBL" id="EFL24502.1"/>
    </source>
</evidence>
<feature type="domain" description="Ketoreductase" evidence="3">
    <location>
        <begin position="33"/>
        <end position="204"/>
    </location>
</feature>
<protein>
    <submittedName>
        <fullName evidence="4">Short chain dehydrogenase/reductase family oxidoreductase</fullName>
    </submittedName>
</protein>
<dbReference type="AlphaFoldDB" id="D9WVZ4"/>
<dbReference type="EMBL" id="GG657754">
    <property type="protein sequence ID" value="EFL24502.1"/>
    <property type="molecule type" value="Genomic_DNA"/>
</dbReference>
<dbReference type="Gene3D" id="3.40.50.720">
    <property type="entry name" value="NAD(P)-binding Rossmann-like Domain"/>
    <property type="match status" value="1"/>
</dbReference>
<dbReference type="InterPro" id="IPR057326">
    <property type="entry name" value="KR_dom"/>
</dbReference>
<name>D9WVZ4_9ACTN</name>
<keyword evidence="2" id="KW-0560">Oxidoreductase</keyword>
<dbReference type="InterPro" id="IPR020904">
    <property type="entry name" value="Sc_DH/Rdtase_CS"/>
</dbReference>
<comment type="similarity">
    <text evidence="1">Belongs to the short-chain dehydrogenases/reductases (SDR) family.</text>
</comment>
<dbReference type="PRINTS" id="PR00080">
    <property type="entry name" value="SDRFAMILY"/>
</dbReference>
<dbReference type="STRING" id="457427.SSOG_04217"/>
<organism evidence="4 5">
    <name type="scientific">Streptomyces himastatinicus ATCC 53653</name>
    <dbReference type="NCBI Taxonomy" id="457427"/>
    <lineage>
        <taxon>Bacteria</taxon>
        <taxon>Bacillati</taxon>
        <taxon>Actinomycetota</taxon>
        <taxon>Actinomycetes</taxon>
        <taxon>Kitasatosporales</taxon>
        <taxon>Streptomycetaceae</taxon>
        <taxon>Streptomyces</taxon>
        <taxon>Streptomyces violaceusniger group</taxon>
    </lineage>
</organism>
<dbReference type="SUPFAM" id="SSF51735">
    <property type="entry name" value="NAD(P)-binding Rossmann-fold domains"/>
    <property type="match status" value="1"/>
</dbReference>
<dbReference type="PANTHER" id="PTHR42760:SF133">
    <property type="entry name" value="3-OXOACYL-[ACYL-CARRIER-PROTEIN] REDUCTASE"/>
    <property type="match status" value="1"/>
</dbReference>
<dbReference type="HOGENOM" id="CLU_010194_1_2_11"/>
<dbReference type="SMART" id="SM00822">
    <property type="entry name" value="PKS_KR"/>
    <property type="match status" value="1"/>
</dbReference>
<proteinExistence type="inferred from homology"/>
<evidence type="ECO:0000313" key="5">
    <source>
        <dbReference type="Proteomes" id="UP000003963"/>
    </source>
</evidence>
<dbReference type="InterPro" id="IPR002347">
    <property type="entry name" value="SDR_fam"/>
</dbReference>
<accession>D9WVZ4</accession>
<keyword evidence="5" id="KW-1185">Reference proteome</keyword>
<dbReference type="PRINTS" id="PR00081">
    <property type="entry name" value="GDHRDH"/>
</dbReference>
<dbReference type="Proteomes" id="UP000003963">
    <property type="component" value="Unassembled WGS sequence"/>
</dbReference>